<dbReference type="FunFam" id="3.40.50.920:FF:000007">
    <property type="entry name" value="Pyruvate:ferredoxin (Flavodoxin) oxidoreductase"/>
    <property type="match status" value="1"/>
</dbReference>
<keyword evidence="6 11" id="KW-0560">Oxidoreductase</keyword>
<dbReference type="InterPro" id="IPR002880">
    <property type="entry name" value="Pyrv_Fd/Flavodoxin_OxRdtase_N"/>
</dbReference>
<sequence>MRKMKTMDGNTAAAYISYAFTELAAIYPITPSSTMAELVDQWSASGKKNLFGQPVKVVEMQSEAGAAGVVHGSLKTGALTTTYTASQGLLLMIPNMYKIAGELLPSVFHVASRAVTTNALNIFGDHGDVMAARSTGFAMLAESSVQEVMDLAPVAHLASIEAELPFLNFFDGFRTSHEIQKIEVLEYDELASLINQEKLAAFRNRAMNPNHPTVSGTNQNPDIHFQQRETINSYYEQLPRIVQKYMQAINELRGTSYDLVTYHGAADATEVIISMGSVAQTIEQTVDYLNKNGRKVGFLNIHLYRPFPIETLLQKLPKTTQSIAVLDRSKEPGAGGEPLLLDVQSALYDATICPKIIGGRYGLGSKDVTPDQIISVFDELQKDEQMKKRFTIGIVDDVTYHSLAPRPTLDLTDAETYQAKFWGFGSDGTVGANKSAIKIIGDHTDKYAQGYFYYDSKKSGGLTISHLRFGNTPIRSTYLVEHADFVACHTPAYLHSYDLVKGLKKGGTFLLNTLWTDEQLETHLPIRLKKYLAENEIQFYTINAMKIAQEVGLGRRINTAMQTAFFKLANIIPIEEVIPLLKEEVLKSYGHKSMKIVEKNNQAIDHTLELLHRVEIPKHWQSLELPSKKEETTSRYVKEIFTPINAQEGNQLSVGTLVANQMTTGEMPLGTAALEKRGVALEVPEWISDRCTMCNECAFVCPHAAIRPFLADEEELTEAPEGFIVRDMRGPDGLKYRIQVSVEDCTGCGLCVVACPAKGKALVMKPYEEQKEQAVNWAFAMTLRQKENPMKGKNTVMATQFNQPLLEFSGACSGCGETPYVKLLTQMFGDRMMIANATGCSSIWGGASPASPFTTNACGQGPAWSNSLLEDNAEFGYGMLLAAQTRREALAQSVREIMPKVSSALRLLMEDWLNHLFDSEGTQQRAAKLQAAMVAEVQQVPELESILEHKDIFVKNSQWIIGGDGWAYDIGFGGIDHVLASGADVNILVLDNEVYSNTGGQTSKATPTSAIAKFSASGKYASKKDLGMMAMTYGNVYVAQIASGANQMQTIKAFEEAEKYPGPSLIIAYTPCITHGLLGGMKESIKEAKEAVSSGYWSLYRYNPSLIEKGKVPMILDYKKPDFSTMGDFMRKQVRFSSLESANPQLAEKLFEKTVLDAKTRFYNYASLTGQLDKIKEKLEPSDPIVKEEEVETKKRKREKKNVRSMMKQQPEELLKEQNVQLVENDVLRFRSVVQLSHLVNDKQTI</sequence>
<dbReference type="Pfam" id="PF02775">
    <property type="entry name" value="TPP_enzyme_C"/>
    <property type="match status" value="1"/>
</dbReference>
<evidence type="ECO:0000256" key="9">
    <source>
        <dbReference type="SAM" id="MobiDB-lite"/>
    </source>
</evidence>
<dbReference type="EC" id="1.2.7.1" evidence="11"/>
<dbReference type="InterPro" id="IPR009014">
    <property type="entry name" value="Transketo_C/PFOR_II"/>
</dbReference>
<dbReference type="SUPFAM" id="SSF52922">
    <property type="entry name" value="TK C-terminal domain-like"/>
    <property type="match status" value="1"/>
</dbReference>
<keyword evidence="5" id="KW-0249">Electron transport</keyword>
<proteinExistence type="inferred from homology"/>
<protein>
    <submittedName>
        <fullName evidence="11">Pyruvate ferredoxin/flavodoxin oxidoreductase family protein</fullName>
        <ecNumber evidence="11">1.2.7.1</ecNumber>
    </submittedName>
</protein>
<organism evidence="11 12">
    <name type="scientific">Enterococcus hirae</name>
    <dbReference type="NCBI Taxonomy" id="1354"/>
    <lineage>
        <taxon>Bacteria</taxon>
        <taxon>Bacillati</taxon>
        <taxon>Bacillota</taxon>
        <taxon>Bacilli</taxon>
        <taxon>Lactobacillales</taxon>
        <taxon>Enterococcaceae</taxon>
        <taxon>Enterococcus</taxon>
    </lineage>
</organism>
<evidence type="ECO:0000259" key="10">
    <source>
        <dbReference type="PROSITE" id="PS51379"/>
    </source>
</evidence>
<dbReference type="GO" id="GO:0019164">
    <property type="term" value="F:pyruvate synthase activity"/>
    <property type="evidence" value="ECO:0007669"/>
    <property type="project" value="UniProtKB-EC"/>
</dbReference>
<dbReference type="CDD" id="cd07034">
    <property type="entry name" value="TPP_PYR_PFOR_IOR-alpha_like"/>
    <property type="match status" value="1"/>
</dbReference>
<evidence type="ECO:0000256" key="3">
    <source>
        <dbReference type="ARBA" id="ARBA00022485"/>
    </source>
</evidence>
<dbReference type="Pfam" id="PF01558">
    <property type="entry name" value="POR"/>
    <property type="match status" value="1"/>
</dbReference>
<reference evidence="11 12" key="1">
    <citation type="submission" date="2019-05" db="EMBL/GenBank/DDBJ databases">
        <authorList>
            <consortium name="Pathogen Informatics"/>
        </authorList>
    </citation>
    <scope>NUCLEOTIDE SEQUENCE [LARGE SCALE GENOMIC DNA]</scope>
    <source>
        <strain evidence="11 12">NCTC12204</strain>
    </source>
</reference>
<dbReference type="InterPro" id="IPR029061">
    <property type="entry name" value="THDP-binding"/>
</dbReference>
<comment type="similarity">
    <text evidence="1">Belongs to the pyruvate:ferredoxin/flavodoxin oxidoreductase family.</text>
</comment>
<dbReference type="InterPro" id="IPR017900">
    <property type="entry name" value="4Fe4S_Fe_S_CS"/>
</dbReference>
<dbReference type="PROSITE" id="PS51379">
    <property type="entry name" value="4FE4S_FER_2"/>
    <property type="match status" value="2"/>
</dbReference>
<dbReference type="Pfam" id="PF01855">
    <property type="entry name" value="POR_N"/>
    <property type="match status" value="1"/>
</dbReference>
<dbReference type="FunFam" id="3.40.50.970:FF:000041">
    <property type="entry name" value="Pyruvate:ferredoxin (Flavodoxin) oxidoreductase"/>
    <property type="match status" value="1"/>
</dbReference>
<dbReference type="Gene3D" id="3.40.50.920">
    <property type="match status" value="1"/>
</dbReference>
<dbReference type="GO" id="GO:0030976">
    <property type="term" value="F:thiamine pyrophosphate binding"/>
    <property type="evidence" value="ECO:0007669"/>
    <property type="project" value="InterPro"/>
</dbReference>
<feature type="compositionally biased region" description="Basic residues" evidence="9">
    <location>
        <begin position="1194"/>
        <end position="1203"/>
    </location>
</feature>
<dbReference type="EMBL" id="CABEEP010000001">
    <property type="protein sequence ID" value="VTQ65014.1"/>
    <property type="molecule type" value="Genomic_DNA"/>
</dbReference>
<dbReference type="InterPro" id="IPR033412">
    <property type="entry name" value="PFOR_II"/>
</dbReference>
<feature type="domain" description="4Fe-4S ferredoxin-type" evidence="10">
    <location>
        <begin position="736"/>
        <end position="767"/>
    </location>
</feature>
<dbReference type="InterPro" id="IPR002869">
    <property type="entry name" value="Pyrv_flavodox_OxRed_cen"/>
</dbReference>
<dbReference type="InterPro" id="IPR011895">
    <property type="entry name" value="Pyrv_flavodox_OxRed"/>
</dbReference>
<dbReference type="PANTHER" id="PTHR32154:SF0">
    <property type="entry name" value="PYRUVATE-FLAVODOXIN OXIDOREDUCTASE-RELATED"/>
    <property type="match status" value="1"/>
</dbReference>
<keyword evidence="4" id="KW-0479">Metal-binding</keyword>
<dbReference type="SUPFAM" id="SSF52518">
    <property type="entry name" value="Thiamin diphosphate-binding fold (THDP-binding)"/>
    <property type="match status" value="2"/>
</dbReference>
<dbReference type="InterPro" id="IPR017896">
    <property type="entry name" value="4Fe4S_Fe-S-bd"/>
</dbReference>
<dbReference type="InterPro" id="IPR050722">
    <property type="entry name" value="Pyruvate:ferred/Flavod_OxRd"/>
</dbReference>
<evidence type="ECO:0000256" key="7">
    <source>
        <dbReference type="ARBA" id="ARBA00023004"/>
    </source>
</evidence>
<dbReference type="Pfam" id="PF17147">
    <property type="entry name" value="PFOR_II"/>
    <property type="match status" value="1"/>
</dbReference>
<gene>
    <name evidence="11" type="primary">porA</name>
    <name evidence="11" type="ORF">NCTC12204_01628</name>
</gene>
<evidence type="ECO:0000256" key="5">
    <source>
        <dbReference type="ARBA" id="ARBA00022982"/>
    </source>
</evidence>
<keyword evidence="8" id="KW-0411">Iron-sulfur</keyword>
<name>A0A7Z9DJZ0_ENTHR</name>
<dbReference type="InterPro" id="IPR019752">
    <property type="entry name" value="Pyrv/ketoisovalerate_OxRed_cat"/>
</dbReference>
<dbReference type="AlphaFoldDB" id="A0A7Z9DJZ0"/>
<dbReference type="Proteomes" id="UP000352698">
    <property type="component" value="Unassembled WGS sequence"/>
</dbReference>
<dbReference type="Gene3D" id="3.30.70.20">
    <property type="match status" value="1"/>
</dbReference>
<dbReference type="FunFam" id="3.40.920.10:FF:000001">
    <property type="entry name" value="Pyruvate:ferredoxin (Flavodoxin) oxidoreductase"/>
    <property type="match status" value="1"/>
</dbReference>
<evidence type="ECO:0000256" key="2">
    <source>
        <dbReference type="ARBA" id="ARBA00022448"/>
    </source>
</evidence>
<evidence type="ECO:0000313" key="12">
    <source>
        <dbReference type="Proteomes" id="UP000352698"/>
    </source>
</evidence>
<dbReference type="FunFam" id="3.30.70.20:FF:000022">
    <property type="entry name" value="Pyruvate:ferredoxin (Flavodoxin) oxidoreductase"/>
    <property type="match status" value="1"/>
</dbReference>
<dbReference type="SUPFAM" id="SSF53323">
    <property type="entry name" value="Pyruvate-ferredoxin oxidoreductase, PFOR, domain III"/>
    <property type="match status" value="1"/>
</dbReference>
<evidence type="ECO:0000256" key="4">
    <source>
        <dbReference type="ARBA" id="ARBA00022723"/>
    </source>
</evidence>
<keyword evidence="7" id="KW-0408">Iron</keyword>
<dbReference type="Gene3D" id="3.40.50.970">
    <property type="match status" value="2"/>
</dbReference>
<feature type="domain" description="4Fe-4S ferredoxin-type" evidence="10">
    <location>
        <begin position="682"/>
        <end position="711"/>
    </location>
</feature>
<evidence type="ECO:0000256" key="6">
    <source>
        <dbReference type="ARBA" id="ARBA00023002"/>
    </source>
</evidence>
<comment type="caution">
    <text evidence="11">The sequence shown here is derived from an EMBL/GenBank/DDBJ whole genome shotgun (WGS) entry which is preliminary data.</text>
</comment>
<dbReference type="Gene3D" id="3.40.920.10">
    <property type="entry name" value="Pyruvate-ferredoxin oxidoreductase, PFOR, domain III"/>
    <property type="match status" value="1"/>
</dbReference>
<dbReference type="SMART" id="SM00890">
    <property type="entry name" value="EKR"/>
    <property type="match status" value="1"/>
</dbReference>
<evidence type="ECO:0000256" key="8">
    <source>
        <dbReference type="ARBA" id="ARBA00023014"/>
    </source>
</evidence>
<dbReference type="PROSITE" id="PS00198">
    <property type="entry name" value="4FE4S_FER_1"/>
    <property type="match status" value="1"/>
</dbReference>
<dbReference type="GO" id="GO:0051539">
    <property type="term" value="F:4 iron, 4 sulfur cluster binding"/>
    <property type="evidence" value="ECO:0007669"/>
    <property type="project" value="UniProtKB-KW"/>
</dbReference>
<keyword evidence="2" id="KW-0813">Transport</keyword>
<feature type="region of interest" description="Disordered" evidence="9">
    <location>
        <begin position="1190"/>
        <end position="1211"/>
    </location>
</feature>
<dbReference type="GO" id="GO:0022900">
    <property type="term" value="P:electron transport chain"/>
    <property type="evidence" value="ECO:0007669"/>
    <property type="project" value="InterPro"/>
</dbReference>
<evidence type="ECO:0000313" key="11">
    <source>
        <dbReference type="EMBL" id="VTQ65014.1"/>
    </source>
</evidence>
<dbReference type="SUPFAM" id="SSF54862">
    <property type="entry name" value="4Fe-4S ferredoxins"/>
    <property type="match status" value="1"/>
</dbReference>
<dbReference type="InterPro" id="IPR019456">
    <property type="entry name" value="Pyrv-flavodox_OxRtase_EKR"/>
</dbReference>
<keyword evidence="11" id="KW-0670">Pyruvate</keyword>
<dbReference type="InterPro" id="IPR011766">
    <property type="entry name" value="TPP_enzyme_TPP-bd"/>
</dbReference>
<keyword evidence="3" id="KW-0004">4Fe-4S</keyword>
<dbReference type="GO" id="GO:0005506">
    <property type="term" value="F:iron ion binding"/>
    <property type="evidence" value="ECO:0007669"/>
    <property type="project" value="InterPro"/>
</dbReference>
<dbReference type="NCBIfam" id="TIGR02176">
    <property type="entry name" value="pyruv_ox_red"/>
    <property type="match status" value="1"/>
</dbReference>
<dbReference type="Pfam" id="PF12838">
    <property type="entry name" value="Fer4_7"/>
    <property type="match status" value="1"/>
</dbReference>
<dbReference type="Pfam" id="PF10371">
    <property type="entry name" value="EKR"/>
    <property type="match status" value="1"/>
</dbReference>
<dbReference type="GO" id="GO:0006979">
    <property type="term" value="P:response to oxidative stress"/>
    <property type="evidence" value="ECO:0007669"/>
    <property type="project" value="TreeGrafter"/>
</dbReference>
<dbReference type="FunFam" id="3.40.50.970:FF:000012">
    <property type="entry name" value="Pyruvate:ferredoxin (Flavodoxin) oxidoreductase"/>
    <property type="match status" value="1"/>
</dbReference>
<accession>A0A7Z9DJZ0</accession>
<dbReference type="CDD" id="cd03377">
    <property type="entry name" value="TPP_PFOR_PNO"/>
    <property type="match status" value="1"/>
</dbReference>
<dbReference type="PANTHER" id="PTHR32154">
    <property type="entry name" value="PYRUVATE-FLAVODOXIN OXIDOREDUCTASE-RELATED"/>
    <property type="match status" value="1"/>
</dbReference>
<evidence type="ECO:0000256" key="1">
    <source>
        <dbReference type="ARBA" id="ARBA00009032"/>
    </source>
</evidence>